<accession>A0A4R1I2M4</accession>
<evidence type="ECO:0000313" key="2">
    <source>
        <dbReference type="EMBL" id="TCK28183.1"/>
    </source>
</evidence>
<dbReference type="InterPro" id="IPR013830">
    <property type="entry name" value="SGNH_hydro"/>
</dbReference>
<feature type="domain" description="SGNH hydrolase-type esterase" evidence="1">
    <location>
        <begin position="700"/>
        <end position="868"/>
    </location>
</feature>
<dbReference type="AlphaFoldDB" id="A0A4R1I2M4"/>
<dbReference type="RefSeq" id="WP_131835353.1">
    <property type="nucleotide sequence ID" value="NZ_SMFY01000002.1"/>
</dbReference>
<dbReference type="OrthoDB" id="7865318at2"/>
<protein>
    <submittedName>
        <fullName evidence="2">Lysophospholipase L1-like esterase</fullName>
    </submittedName>
</protein>
<reference evidence="2 3" key="1">
    <citation type="submission" date="2019-03" db="EMBL/GenBank/DDBJ databases">
        <title>Genomic Encyclopedia of Type Strains, Phase IV (KMG-IV): sequencing the most valuable type-strain genomes for metagenomic binning, comparative biology and taxonomic classification.</title>
        <authorList>
            <person name="Goeker M."/>
        </authorList>
    </citation>
    <scope>NUCLEOTIDE SEQUENCE [LARGE SCALE GENOMIC DNA]</scope>
    <source>
        <strain evidence="2 3">DSM 101</strain>
    </source>
</reference>
<gene>
    <name evidence="2" type="ORF">EV667_2181</name>
</gene>
<dbReference type="Proteomes" id="UP000295030">
    <property type="component" value="Unassembled WGS sequence"/>
</dbReference>
<comment type="caution">
    <text evidence="2">The sequence shown here is derived from an EMBL/GenBank/DDBJ whole genome shotgun (WGS) entry which is preliminary data.</text>
</comment>
<sequence length="880" mass="91684">MALVPISANELVSSVRAKMNALIGKANAIGEAVEATAADAIQTAADREATETAAAIAVAAQGATTLAAAAVGVYSAATLLAAIALGISDVADGDPFYATGADVTFTGLYRRDGSAATEIARTAKVTAIQASDALAGHFAGIDHGLYPTWGDGILSPTDRGFWFDATDPRALFSDLAGTIPAVAGDPVKYIRPHRSVANPDINSVTDRTLMTGFTATGVTAGTATGSDGVSTVRLLTETTANAAHYYRHSSITPVALRRYVIRSRVKLTNRIRCSLAAGSIVAVFDVSTESVVSVSTNTEASVRPASNGFYDIALAWVAPNAVGFSPQVALAAADGSLSYAGSASATMAVEYFDVLSASYDGFVQADGTKAPALADTTVGTILDPDGSNDAMIMSAFDLTGASKVTMVVAGVQDAATTSPKIAVEHGYAPTGGYGVMTDRSTPAGNITPFVQTSGSDYTFCSSQVRAAGSPFCLIVEFDPEQATPADRVRAWLDGDEISWPTISAIGTMTAANAFASRPLYLFARLGSSLFSDLKIAGILIVDRDLIAAERERLTRTGKYRSGQPAVEGGVFPCRAFSDAGEVVQQSWGMQPGAYARVEIETEATAMTVSHYNNISGTTYTGFSQIGVTVDGAWQQDITPAGLGAGSSMITLPDGPKLVSFVAGLQTKRPGEDIIGSWVTKVKANAPMQQVFRSSTKVLIYGDSIGVGANASPVQRYGWPMRLRAALHPVQVAVEGYGWRSLYEDAVDDAAKKAFVRKILAHRPDILWMAIGTNDYFLAQWNAATFGAAYADILDRLHAALPGLRIYAQTPLSRAVEATNAAGSTTGAYRSAIATACTGKSWVTLIDGTAIMTTASLADGVHPTTAGHGIYADYVKGVLGW</sequence>
<organism evidence="2 3">
    <name type="scientific">Ancylobacter aquaticus</name>
    <dbReference type="NCBI Taxonomy" id="100"/>
    <lineage>
        <taxon>Bacteria</taxon>
        <taxon>Pseudomonadati</taxon>
        <taxon>Pseudomonadota</taxon>
        <taxon>Alphaproteobacteria</taxon>
        <taxon>Hyphomicrobiales</taxon>
        <taxon>Xanthobacteraceae</taxon>
        <taxon>Ancylobacter</taxon>
    </lineage>
</organism>
<dbReference type="Gene3D" id="3.40.50.1110">
    <property type="entry name" value="SGNH hydrolase"/>
    <property type="match status" value="1"/>
</dbReference>
<dbReference type="EMBL" id="SMFY01000002">
    <property type="protein sequence ID" value="TCK28183.1"/>
    <property type="molecule type" value="Genomic_DNA"/>
</dbReference>
<proteinExistence type="predicted"/>
<dbReference type="SUPFAM" id="SSF52266">
    <property type="entry name" value="SGNH hydrolase"/>
    <property type="match status" value="1"/>
</dbReference>
<dbReference type="Pfam" id="PF13472">
    <property type="entry name" value="Lipase_GDSL_2"/>
    <property type="match status" value="1"/>
</dbReference>
<dbReference type="InterPro" id="IPR036514">
    <property type="entry name" value="SGNH_hydro_sf"/>
</dbReference>
<name>A0A4R1I2M4_ANCAQ</name>
<dbReference type="GO" id="GO:0016788">
    <property type="term" value="F:hydrolase activity, acting on ester bonds"/>
    <property type="evidence" value="ECO:0007669"/>
    <property type="project" value="UniProtKB-ARBA"/>
</dbReference>
<keyword evidence="3" id="KW-1185">Reference proteome</keyword>
<evidence type="ECO:0000259" key="1">
    <source>
        <dbReference type="Pfam" id="PF13472"/>
    </source>
</evidence>
<dbReference type="CDD" id="cd00229">
    <property type="entry name" value="SGNH_hydrolase"/>
    <property type="match status" value="1"/>
</dbReference>
<evidence type="ECO:0000313" key="3">
    <source>
        <dbReference type="Proteomes" id="UP000295030"/>
    </source>
</evidence>